<dbReference type="InterPro" id="IPR007372">
    <property type="entry name" value="Lipid/polyisoprenoid-bd_YceI"/>
</dbReference>
<dbReference type="SUPFAM" id="SSF101874">
    <property type="entry name" value="YceI-like"/>
    <property type="match status" value="1"/>
</dbReference>
<evidence type="ECO:0000313" key="2">
    <source>
        <dbReference type="EMBL" id="OIQ75085.1"/>
    </source>
</evidence>
<name>A0A1J5QGI5_9ZZZZ</name>
<proteinExistence type="predicted"/>
<dbReference type="Gene3D" id="2.40.128.110">
    <property type="entry name" value="Lipid/polyisoprenoid-binding, YceI-like"/>
    <property type="match status" value="1"/>
</dbReference>
<feature type="domain" description="Lipid/polyisoprenoid-binding YceI-like" evidence="1">
    <location>
        <begin position="23"/>
        <end position="187"/>
    </location>
</feature>
<organism evidence="2">
    <name type="scientific">mine drainage metagenome</name>
    <dbReference type="NCBI Taxonomy" id="410659"/>
    <lineage>
        <taxon>unclassified sequences</taxon>
        <taxon>metagenomes</taxon>
        <taxon>ecological metagenomes</taxon>
    </lineage>
</organism>
<dbReference type="AlphaFoldDB" id="A0A1J5QGI5"/>
<dbReference type="PANTHER" id="PTHR34406:SF1">
    <property type="entry name" value="PROTEIN YCEI"/>
    <property type="match status" value="1"/>
</dbReference>
<accession>A0A1J5QGI5</accession>
<reference evidence="2" key="1">
    <citation type="submission" date="2016-10" db="EMBL/GenBank/DDBJ databases">
        <title>Sequence of Gallionella enrichment culture.</title>
        <authorList>
            <person name="Poehlein A."/>
            <person name="Muehling M."/>
            <person name="Daniel R."/>
        </authorList>
    </citation>
    <scope>NUCLEOTIDE SEQUENCE</scope>
</reference>
<gene>
    <name evidence="2" type="primary">yceI_27</name>
    <name evidence="2" type="ORF">GALL_432460</name>
</gene>
<sequence length="192" mass="20414">MRLSVCFLSAFVLAAPLFAGPQTFTPDTNHTIFGFRASTLLFDVPGRFDSYKLNIKGDPADLAGASIRVELDATSVDTANALRDKHLRSAEFFDVAKYPTITFTSTAVKEVAKGKLEITGTFTLHGVTKQITFPITDAGTGPGMRPGSIVAGFIDGALTINRNDYGITAYSGMIGNDVAITLNVEADKVSGK</sequence>
<dbReference type="Pfam" id="PF04264">
    <property type="entry name" value="YceI"/>
    <property type="match status" value="1"/>
</dbReference>
<dbReference type="PANTHER" id="PTHR34406">
    <property type="entry name" value="PROTEIN YCEI"/>
    <property type="match status" value="1"/>
</dbReference>
<protein>
    <submittedName>
        <fullName evidence="2">Protein YceI</fullName>
    </submittedName>
</protein>
<evidence type="ECO:0000259" key="1">
    <source>
        <dbReference type="SMART" id="SM00867"/>
    </source>
</evidence>
<dbReference type="SMART" id="SM00867">
    <property type="entry name" value="YceI"/>
    <property type="match status" value="1"/>
</dbReference>
<comment type="caution">
    <text evidence="2">The sequence shown here is derived from an EMBL/GenBank/DDBJ whole genome shotgun (WGS) entry which is preliminary data.</text>
</comment>
<dbReference type="InterPro" id="IPR036761">
    <property type="entry name" value="TTHA0802/YceI-like_sf"/>
</dbReference>
<dbReference type="EMBL" id="MLJW01002282">
    <property type="protein sequence ID" value="OIQ75085.1"/>
    <property type="molecule type" value="Genomic_DNA"/>
</dbReference>